<evidence type="ECO:0008006" key="4">
    <source>
        <dbReference type="Google" id="ProtNLM"/>
    </source>
</evidence>
<feature type="region of interest" description="Disordered" evidence="1">
    <location>
        <begin position="39"/>
        <end position="61"/>
    </location>
</feature>
<proteinExistence type="predicted"/>
<evidence type="ECO:0000313" key="2">
    <source>
        <dbReference type="EMBL" id="MCQ4083922.1"/>
    </source>
</evidence>
<comment type="caution">
    <text evidence="2">The sequence shown here is derived from an EMBL/GenBank/DDBJ whole genome shotgun (WGS) entry which is preliminary data.</text>
</comment>
<name>A0ABT1Q1Y3_9ACTN</name>
<evidence type="ECO:0000256" key="1">
    <source>
        <dbReference type="SAM" id="MobiDB-lite"/>
    </source>
</evidence>
<dbReference type="EMBL" id="JANFNG010000027">
    <property type="protein sequence ID" value="MCQ4083922.1"/>
    <property type="molecule type" value="Genomic_DNA"/>
</dbReference>
<accession>A0ABT1Q1Y3</accession>
<protein>
    <recommendedName>
        <fullName evidence="4">Resolvase/invertase-type recombinase catalytic domain-containing protein</fullName>
    </recommendedName>
</protein>
<organism evidence="2 3">
    <name type="scientific">Streptomyces humicola</name>
    <dbReference type="NCBI Taxonomy" id="2953240"/>
    <lineage>
        <taxon>Bacteria</taxon>
        <taxon>Bacillati</taxon>
        <taxon>Actinomycetota</taxon>
        <taxon>Actinomycetes</taxon>
        <taxon>Kitasatosporales</taxon>
        <taxon>Streptomycetaceae</taxon>
        <taxon>Streptomyces</taxon>
    </lineage>
</organism>
<reference evidence="2" key="1">
    <citation type="submission" date="2022-06" db="EMBL/GenBank/DDBJ databases">
        <title>Draft genome sequence of Streptomyces sp. RB6PN25 isolated from peat swamp forest in Thailand.</title>
        <authorList>
            <person name="Duangmal K."/>
            <person name="Klaysubun C."/>
        </authorList>
    </citation>
    <scope>NUCLEOTIDE SEQUENCE</scope>
    <source>
        <strain evidence="2">RB6PN25</strain>
    </source>
</reference>
<gene>
    <name evidence="2" type="ORF">NGB36_25865</name>
</gene>
<sequence length="61" mass="6867">MTEQEIASQLVALEKAGCTKVFQEKISTRVHRRPEMEAALAWPTPSRSPPPTRWSSSPCTR</sequence>
<keyword evidence="3" id="KW-1185">Reference proteome</keyword>
<dbReference type="Proteomes" id="UP001057702">
    <property type="component" value="Unassembled WGS sequence"/>
</dbReference>
<evidence type="ECO:0000313" key="3">
    <source>
        <dbReference type="Proteomes" id="UP001057702"/>
    </source>
</evidence>